<name>A0A1M6L9E5_9FIRM</name>
<evidence type="ECO:0000313" key="2">
    <source>
        <dbReference type="EMBL" id="SHJ67785.1"/>
    </source>
</evidence>
<gene>
    <name evidence="2" type="ORF">SAMN02745138_00316</name>
</gene>
<dbReference type="SUPFAM" id="SSF88659">
    <property type="entry name" value="Sigma3 and sigma4 domains of RNA polymerase sigma factors"/>
    <property type="match status" value="1"/>
</dbReference>
<dbReference type="AlphaFoldDB" id="A0A1M6L9E5"/>
<protein>
    <submittedName>
        <fullName evidence="2">Regulatory protein, luxR family</fullName>
    </submittedName>
</protein>
<evidence type="ECO:0000313" key="3">
    <source>
        <dbReference type="Proteomes" id="UP000183975"/>
    </source>
</evidence>
<keyword evidence="3" id="KW-1185">Reference proteome</keyword>
<proteinExistence type="predicted"/>
<dbReference type="RefSeq" id="WP_072848387.1">
    <property type="nucleotide sequence ID" value="NZ_FRAH01000004.1"/>
</dbReference>
<dbReference type="InterPro" id="IPR036388">
    <property type="entry name" value="WH-like_DNA-bd_sf"/>
</dbReference>
<dbReference type="GO" id="GO:0006355">
    <property type="term" value="P:regulation of DNA-templated transcription"/>
    <property type="evidence" value="ECO:0007669"/>
    <property type="project" value="InterPro"/>
</dbReference>
<sequence>MKTESKRYFIRVQKILVEVTGEVYTAYYEMERKEKYLIERDKSHGLLYYDGWDTETSNGVDFIKDNKVNVEEDAIKNLLPDIWSYAEKIGDKYHICQLIADGKTEKEIAEICKITQQTVNETKLRLFKKLKKIIEKNL</sequence>
<dbReference type="InterPro" id="IPR000792">
    <property type="entry name" value="Tscrpt_reg_LuxR_C"/>
</dbReference>
<feature type="domain" description="HTH luxR-type" evidence="1">
    <location>
        <begin position="95"/>
        <end position="131"/>
    </location>
</feature>
<dbReference type="InterPro" id="IPR013324">
    <property type="entry name" value="RNA_pol_sigma_r3/r4-like"/>
</dbReference>
<dbReference type="Pfam" id="PF00196">
    <property type="entry name" value="GerE"/>
    <property type="match status" value="1"/>
</dbReference>
<accession>A0A1M6L9E5</accession>
<dbReference type="Gene3D" id="1.10.10.10">
    <property type="entry name" value="Winged helix-like DNA-binding domain superfamily/Winged helix DNA-binding domain"/>
    <property type="match status" value="1"/>
</dbReference>
<dbReference type="OrthoDB" id="2067461at2"/>
<dbReference type="Proteomes" id="UP000183975">
    <property type="component" value="Unassembled WGS sequence"/>
</dbReference>
<organism evidence="2 3">
    <name type="scientific">Anaerotignum lactatifermentans DSM 14214</name>
    <dbReference type="NCBI Taxonomy" id="1121323"/>
    <lineage>
        <taxon>Bacteria</taxon>
        <taxon>Bacillati</taxon>
        <taxon>Bacillota</taxon>
        <taxon>Clostridia</taxon>
        <taxon>Lachnospirales</taxon>
        <taxon>Anaerotignaceae</taxon>
        <taxon>Anaerotignum</taxon>
    </lineage>
</organism>
<reference evidence="2 3" key="1">
    <citation type="submission" date="2016-11" db="EMBL/GenBank/DDBJ databases">
        <authorList>
            <person name="Jaros S."/>
            <person name="Januszkiewicz K."/>
            <person name="Wedrychowicz H."/>
        </authorList>
    </citation>
    <scope>NUCLEOTIDE SEQUENCE [LARGE SCALE GENOMIC DNA]</scope>
    <source>
        <strain evidence="2 3">DSM 14214</strain>
    </source>
</reference>
<dbReference type="EMBL" id="FRAH01000004">
    <property type="protein sequence ID" value="SHJ67785.1"/>
    <property type="molecule type" value="Genomic_DNA"/>
</dbReference>
<evidence type="ECO:0000259" key="1">
    <source>
        <dbReference type="Pfam" id="PF00196"/>
    </source>
</evidence>